<dbReference type="EMBL" id="OX451737">
    <property type="protein sequence ID" value="CAI8600656.1"/>
    <property type="molecule type" value="Genomic_DNA"/>
</dbReference>
<organism evidence="1 2">
    <name type="scientific">Vicia faba</name>
    <name type="common">Broad bean</name>
    <name type="synonym">Faba vulgaris</name>
    <dbReference type="NCBI Taxonomy" id="3906"/>
    <lineage>
        <taxon>Eukaryota</taxon>
        <taxon>Viridiplantae</taxon>
        <taxon>Streptophyta</taxon>
        <taxon>Embryophyta</taxon>
        <taxon>Tracheophyta</taxon>
        <taxon>Spermatophyta</taxon>
        <taxon>Magnoliopsida</taxon>
        <taxon>eudicotyledons</taxon>
        <taxon>Gunneridae</taxon>
        <taxon>Pentapetalae</taxon>
        <taxon>rosids</taxon>
        <taxon>fabids</taxon>
        <taxon>Fabales</taxon>
        <taxon>Fabaceae</taxon>
        <taxon>Papilionoideae</taxon>
        <taxon>50 kb inversion clade</taxon>
        <taxon>NPAAA clade</taxon>
        <taxon>Hologalegina</taxon>
        <taxon>IRL clade</taxon>
        <taxon>Fabeae</taxon>
        <taxon>Vicia</taxon>
    </lineage>
</organism>
<evidence type="ECO:0000313" key="1">
    <source>
        <dbReference type="EMBL" id="CAI8600656.1"/>
    </source>
</evidence>
<protein>
    <submittedName>
        <fullName evidence="1">Uncharacterized protein</fullName>
    </submittedName>
</protein>
<name>A0AAV0ZQI9_VICFA</name>
<dbReference type="AlphaFoldDB" id="A0AAV0ZQI9"/>
<sequence>MVSSVTPLCPKKLEEKSVLYNASISENHESNCLNAKDKPSSSVLITKNGRKIPILQKSRIPTKKRSQVVYVRMTPARLTPIEKFHKQLLDEWNKQVKLSESSIEDDILLFDNKNNFISDNEVGLGCILLNPDCDSI</sequence>
<proteinExistence type="predicted"/>
<dbReference type="PANTHER" id="PTHR46855:SF21">
    <property type="entry name" value="GATA ZINC FINGER PROTEIN"/>
    <property type="match status" value="1"/>
</dbReference>
<gene>
    <name evidence="1" type="ORF">VFH_II234440</name>
</gene>
<reference evidence="1 2" key="1">
    <citation type="submission" date="2023-01" db="EMBL/GenBank/DDBJ databases">
        <authorList>
            <person name="Kreplak J."/>
        </authorList>
    </citation>
    <scope>NUCLEOTIDE SEQUENCE [LARGE SCALE GENOMIC DNA]</scope>
</reference>
<dbReference type="InterPro" id="IPR044589">
    <property type="entry name" value="GATA26/27"/>
</dbReference>
<accession>A0AAV0ZQI9</accession>
<dbReference type="Proteomes" id="UP001157006">
    <property type="component" value="Chromosome 2"/>
</dbReference>
<evidence type="ECO:0000313" key="2">
    <source>
        <dbReference type="Proteomes" id="UP001157006"/>
    </source>
</evidence>
<keyword evidence="2" id="KW-1185">Reference proteome</keyword>
<dbReference type="PANTHER" id="PTHR46855">
    <property type="entry name" value="OSJNBB0038F03.10 PROTEIN"/>
    <property type="match status" value="1"/>
</dbReference>